<dbReference type="Pfam" id="PF05331">
    <property type="entry name" value="DUF742"/>
    <property type="match status" value="1"/>
</dbReference>
<dbReference type="PANTHER" id="PTHR36221">
    <property type="entry name" value="DUF742 DOMAIN-CONTAINING PROTEIN"/>
    <property type="match status" value="1"/>
</dbReference>
<keyword evidence="3" id="KW-1185">Reference proteome</keyword>
<comment type="caution">
    <text evidence="2">The sequence shown here is derived from an EMBL/GenBank/DDBJ whole genome shotgun (WGS) entry which is preliminary data.</text>
</comment>
<dbReference type="SUPFAM" id="SSF46785">
    <property type="entry name" value="Winged helix' DNA-binding domain"/>
    <property type="match status" value="1"/>
</dbReference>
<evidence type="ECO:0000313" key="3">
    <source>
        <dbReference type="Proteomes" id="UP000572680"/>
    </source>
</evidence>
<reference evidence="2 3" key="1">
    <citation type="submission" date="2020-08" db="EMBL/GenBank/DDBJ databases">
        <title>Genomic Encyclopedia of Type Strains, Phase IV (KMG-IV): sequencing the most valuable type-strain genomes for metagenomic binning, comparative biology and taxonomic classification.</title>
        <authorList>
            <person name="Goeker M."/>
        </authorList>
    </citation>
    <scope>NUCLEOTIDE SEQUENCE [LARGE SCALE GENOMIC DNA]</scope>
    <source>
        <strain evidence="2 3">DSM 44197</strain>
    </source>
</reference>
<dbReference type="Proteomes" id="UP000572680">
    <property type="component" value="Unassembled WGS sequence"/>
</dbReference>
<dbReference type="InterPro" id="IPR007995">
    <property type="entry name" value="DUF742"/>
</dbReference>
<dbReference type="InterPro" id="IPR036390">
    <property type="entry name" value="WH_DNA-bd_sf"/>
</dbReference>
<protein>
    <recommendedName>
        <fullName evidence="4">DUF742 domain-containing protein</fullName>
    </recommendedName>
</protein>
<organism evidence="2 3">
    <name type="scientific">Actinomadura namibiensis</name>
    <dbReference type="NCBI Taxonomy" id="182080"/>
    <lineage>
        <taxon>Bacteria</taxon>
        <taxon>Bacillati</taxon>
        <taxon>Actinomycetota</taxon>
        <taxon>Actinomycetes</taxon>
        <taxon>Streptosporangiales</taxon>
        <taxon>Thermomonosporaceae</taxon>
        <taxon>Actinomadura</taxon>
    </lineage>
</organism>
<gene>
    <name evidence="2" type="ORF">HNR61_000586</name>
</gene>
<dbReference type="EMBL" id="JACJIA010000001">
    <property type="protein sequence ID" value="MBA8948988.1"/>
    <property type="molecule type" value="Genomic_DNA"/>
</dbReference>
<proteinExistence type="predicted"/>
<dbReference type="PANTHER" id="PTHR36221:SF1">
    <property type="entry name" value="DUF742 DOMAIN-CONTAINING PROTEIN"/>
    <property type="match status" value="1"/>
</dbReference>
<dbReference type="RefSeq" id="WP_245682090.1">
    <property type="nucleotide sequence ID" value="NZ_BAAALP010000008.1"/>
</dbReference>
<name>A0A7W3QJI7_ACTNM</name>
<evidence type="ECO:0008006" key="4">
    <source>
        <dbReference type="Google" id="ProtNLM"/>
    </source>
</evidence>
<accession>A0A7W3QJI7</accession>
<feature type="compositionally biased region" description="Basic and acidic residues" evidence="1">
    <location>
        <begin position="9"/>
        <end position="25"/>
    </location>
</feature>
<dbReference type="AlphaFoldDB" id="A0A7W3QJI7"/>
<sequence>MAADGWFGDGDREDRRAGRDTGHEWLDQEAGPVVRPYAMTRGRTRPEGGTFDLIAVVAATGKPPARRWRYGPEHRRILARCARPVPVADLAADLGLPIGVVRVMLGDLRDDGLVRVVATIERSDGRPNVGVLREVLDGLRAL</sequence>
<feature type="region of interest" description="Disordered" evidence="1">
    <location>
        <begin position="1"/>
        <end position="25"/>
    </location>
</feature>
<evidence type="ECO:0000256" key="1">
    <source>
        <dbReference type="SAM" id="MobiDB-lite"/>
    </source>
</evidence>
<evidence type="ECO:0000313" key="2">
    <source>
        <dbReference type="EMBL" id="MBA8948988.1"/>
    </source>
</evidence>